<accession>A0A1H6NDX9</accession>
<organism evidence="1 2">
    <name type="scientific">Rheinheimera pacifica</name>
    <dbReference type="NCBI Taxonomy" id="173990"/>
    <lineage>
        <taxon>Bacteria</taxon>
        <taxon>Pseudomonadati</taxon>
        <taxon>Pseudomonadota</taxon>
        <taxon>Gammaproteobacteria</taxon>
        <taxon>Chromatiales</taxon>
        <taxon>Chromatiaceae</taxon>
        <taxon>Rheinheimera</taxon>
    </lineage>
</organism>
<sequence>MLNDDFYEGRRSESLPFVLNDEVKIRAGLHSGKLAVVIAIRSSATELTYLVEHGDGSGDSVVKATELVQLT</sequence>
<dbReference type="RefSeq" id="WP_143040004.1">
    <property type="nucleotide sequence ID" value="NZ_FNXF01000028.1"/>
</dbReference>
<proteinExistence type="predicted"/>
<dbReference type="STRING" id="173990.SAMN05660691_04081"/>
<dbReference type="EMBL" id="FNXF01000028">
    <property type="protein sequence ID" value="SEI13331.1"/>
    <property type="molecule type" value="Genomic_DNA"/>
</dbReference>
<evidence type="ECO:0000313" key="1">
    <source>
        <dbReference type="EMBL" id="SEI13331.1"/>
    </source>
</evidence>
<dbReference type="AlphaFoldDB" id="A0A1H6NDX9"/>
<dbReference type="Proteomes" id="UP000199371">
    <property type="component" value="Unassembled WGS sequence"/>
</dbReference>
<evidence type="ECO:0000313" key="2">
    <source>
        <dbReference type="Proteomes" id="UP000199371"/>
    </source>
</evidence>
<keyword evidence="2" id="KW-1185">Reference proteome</keyword>
<name>A0A1H6NDX9_9GAMM</name>
<gene>
    <name evidence="1" type="ORF">SAMN05660691_04081</name>
</gene>
<protein>
    <submittedName>
        <fullName evidence="1">Uncharacterized protein</fullName>
    </submittedName>
</protein>
<reference evidence="2" key="1">
    <citation type="submission" date="2016-10" db="EMBL/GenBank/DDBJ databases">
        <authorList>
            <person name="Varghese N."/>
            <person name="Submissions S."/>
        </authorList>
    </citation>
    <scope>NUCLEOTIDE SEQUENCE [LARGE SCALE GENOMIC DNA]</scope>
    <source>
        <strain evidence="2">DSM 17616</strain>
    </source>
</reference>